<dbReference type="CDD" id="cd15831">
    <property type="entry name" value="BTAD"/>
    <property type="match status" value="1"/>
</dbReference>
<evidence type="ECO:0000256" key="1">
    <source>
        <dbReference type="ARBA" id="ARBA00005820"/>
    </source>
</evidence>
<dbReference type="EMBL" id="POUA01000307">
    <property type="protein sequence ID" value="PZG32459.1"/>
    <property type="molecule type" value="Genomic_DNA"/>
</dbReference>
<feature type="repeat" description="TPR" evidence="5">
    <location>
        <begin position="909"/>
        <end position="942"/>
    </location>
</feature>
<dbReference type="InterPro" id="IPR016032">
    <property type="entry name" value="Sig_transdc_resp-reg_C-effctor"/>
</dbReference>
<evidence type="ECO:0000256" key="3">
    <source>
        <dbReference type="ARBA" id="ARBA00023125"/>
    </source>
</evidence>
<dbReference type="InterPro" id="IPR001867">
    <property type="entry name" value="OmpR/PhoB-type_DNA-bd"/>
</dbReference>
<keyword evidence="4" id="KW-0804">Transcription</keyword>
<dbReference type="GO" id="GO:0003677">
    <property type="term" value="F:DNA binding"/>
    <property type="evidence" value="ECO:0007669"/>
    <property type="project" value="UniProtKB-UniRule"/>
</dbReference>
<dbReference type="InterPro" id="IPR036388">
    <property type="entry name" value="WH-like_DNA-bd_sf"/>
</dbReference>
<keyword evidence="10" id="KW-1185">Reference proteome</keyword>
<comment type="similarity">
    <text evidence="1">Belongs to the AfsR/DnrI/RedD regulatory family.</text>
</comment>
<gene>
    <name evidence="9" type="ORF">C1I98_29315</name>
</gene>
<dbReference type="PROSITE" id="PS50005">
    <property type="entry name" value="TPR"/>
    <property type="match status" value="1"/>
</dbReference>
<accession>A0A2W2FQY6</accession>
<dbReference type="PRINTS" id="PR00364">
    <property type="entry name" value="DISEASERSIST"/>
</dbReference>
<feature type="region of interest" description="Disordered" evidence="7">
    <location>
        <begin position="242"/>
        <end position="264"/>
    </location>
</feature>
<evidence type="ECO:0000259" key="8">
    <source>
        <dbReference type="PROSITE" id="PS51755"/>
    </source>
</evidence>
<dbReference type="InterPro" id="IPR019734">
    <property type="entry name" value="TPR_rpt"/>
</dbReference>
<dbReference type="Gene3D" id="3.40.50.300">
    <property type="entry name" value="P-loop containing nucleotide triphosphate hydrolases"/>
    <property type="match status" value="1"/>
</dbReference>
<keyword evidence="2" id="KW-0805">Transcription regulation</keyword>
<dbReference type="SUPFAM" id="SSF48452">
    <property type="entry name" value="TPR-like"/>
    <property type="match status" value="3"/>
</dbReference>
<name>A0A2W2FQY6_9ACTN</name>
<dbReference type="PROSITE" id="PS51755">
    <property type="entry name" value="OMPR_PHOB"/>
    <property type="match status" value="1"/>
</dbReference>
<dbReference type="GO" id="GO:0043531">
    <property type="term" value="F:ADP binding"/>
    <property type="evidence" value="ECO:0007669"/>
    <property type="project" value="InterPro"/>
</dbReference>
<dbReference type="SMART" id="SM00028">
    <property type="entry name" value="TPR"/>
    <property type="match status" value="8"/>
</dbReference>
<reference evidence="9 10" key="1">
    <citation type="submission" date="2018-01" db="EMBL/GenBank/DDBJ databases">
        <title>Draft genome sequence of Sphaerisporangium sp. 7K107.</title>
        <authorList>
            <person name="Sahin N."/>
            <person name="Saygin H."/>
            <person name="Ay H."/>
        </authorList>
    </citation>
    <scope>NUCLEOTIDE SEQUENCE [LARGE SCALE GENOMIC DNA]</scope>
    <source>
        <strain evidence="9 10">7K107</strain>
    </source>
</reference>
<dbReference type="Pfam" id="PF00486">
    <property type="entry name" value="Trans_reg_C"/>
    <property type="match status" value="1"/>
</dbReference>
<dbReference type="AlphaFoldDB" id="A0A2W2FQY6"/>
<keyword evidence="5" id="KW-0802">TPR repeat</keyword>
<keyword evidence="3 6" id="KW-0238">DNA-binding</keyword>
<dbReference type="SMART" id="SM01043">
    <property type="entry name" value="BTAD"/>
    <property type="match status" value="1"/>
</dbReference>
<dbReference type="InterPro" id="IPR005158">
    <property type="entry name" value="BTAD"/>
</dbReference>
<evidence type="ECO:0000256" key="2">
    <source>
        <dbReference type="ARBA" id="ARBA00023015"/>
    </source>
</evidence>
<sequence>MEFRILGSVEMWADGQMCELGTTKARYVLAVLLLNPGRLVLIEKIIDRVWGEAPPAKPPASVHVYIARLRAKIGDDQAILTRSGGYVLNVDPERIDLYRFRMLNERARVLAQQGNTAEALRLCNEAEALWRGEPLSGLSGEWITSVRTDLENEHRSAIKTRLGLELDAGHHTEVVSELYRMVDQYPYDEAFAEQLMIALYRCGRQGDALKTYHQARHRLGEQHGTDPWPSLHRAYERILHGDPKLAPPQTRRSAPSAPLTGNLPRDVADFTGRETELGHLHEVVESGPTAVTIEAIDGMPGIGKTALAVHVARTLADRYGDGQWYLSLGAHDPNRPPLDPAEGLAILLRNIGEDPARIPEGLEGRAALWRARLTNRRMLIVLDDAADADQVRPFLPGTPGCLVLITSRSRLAGLEGIRPLSLEVPAPHDAALLFRRIVGPDRDLAAPDVNTLVRLCGHLPLAVTIMATRLRHRPARAVGDLVARLSRVEDRLAEMHAGDISVNRTFELSYRELSRPRQRAFRRLSLHIGTDFTAEAAAAMVGCDLRTAEHSLEELIDRHLVLEPHSGRMRFHDLLREYARNRAQEEESAGERRRVIHRLLDYYVNTADQADRALYPHRRRTPVWVAHTPADPPHVSDPRPAAEWLRAEHHNLLACAYFAAEHGFPFHTVHLSLMLATHLERSALWTDAGKLHETARRLCQEAGDRHALARVDLELSLVACRTGRYQTAMRHALNSLNTFRNLGDRRGEADILDHLARVSWLSGHSHRALSYAEEALAIFRATGDRYGEGNALLHRGIALSYLGRTEEAETDFRRSLDIIHTSNDSGTMAMILNNLGDLQFDRGNHDKALALYRESLAALRAAGWRQNEGVALINVANVLRSRGSLSEALHMYREALSIHRQTGDLRHATEATTGIGKTYLLSNQTAEALSHFQKALTVAQEIGDPYEQIRALQGIGEWRLRNQEHELARTTYAEALAIAQEVDDPRLAAGCLQGLGEAVAGTQGREHAMPYWSSALALYERLGAPEAAVLRAYLDTLDWKG</sequence>
<dbReference type="SUPFAM" id="SSF46894">
    <property type="entry name" value="C-terminal effector domain of the bipartite response regulators"/>
    <property type="match status" value="1"/>
</dbReference>
<protein>
    <recommendedName>
        <fullName evidence="8">OmpR/PhoB-type domain-containing protein</fullName>
    </recommendedName>
</protein>
<dbReference type="Pfam" id="PF03704">
    <property type="entry name" value="BTAD"/>
    <property type="match status" value="1"/>
</dbReference>
<dbReference type="InterPro" id="IPR011990">
    <property type="entry name" value="TPR-like_helical_dom_sf"/>
</dbReference>
<dbReference type="PANTHER" id="PTHR35807:SF1">
    <property type="entry name" value="TRANSCRIPTIONAL REGULATOR REDD"/>
    <property type="match status" value="1"/>
</dbReference>
<dbReference type="Proteomes" id="UP000248544">
    <property type="component" value="Unassembled WGS sequence"/>
</dbReference>
<dbReference type="GO" id="GO:0000160">
    <property type="term" value="P:phosphorelay signal transduction system"/>
    <property type="evidence" value="ECO:0007669"/>
    <property type="project" value="InterPro"/>
</dbReference>
<dbReference type="SUPFAM" id="SSF52540">
    <property type="entry name" value="P-loop containing nucleoside triphosphate hydrolases"/>
    <property type="match status" value="1"/>
</dbReference>
<organism evidence="9 10">
    <name type="scientific">Spongiactinospora gelatinilytica</name>
    <dbReference type="NCBI Taxonomy" id="2666298"/>
    <lineage>
        <taxon>Bacteria</taxon>
        <taxon>Bacillati</taxon>
        <taxon>Actinomycetota</taxon>
        <taxon>Actinomycetes</taxon>
        <taxon>Streptosporangiales</taxon>
        <taxon>Streptosporangiaceae</taxon>
        <taxon>Spongiactinospora</taxon>
    </lineage>
</organism>
<dbReference type="CDD" id="cd00383">
    <property type="entry name" value="trans_reg_C"/>
    <property type="match status" value="1"/>
</dbReference>
<dbReference type="InterPro" id="IPR051677">
    <property type="entry name" value="AfsR-DnrI-RedD_regulator"/>
</dbReference>
<evidence type="ECO:0000313" key="9">
    <source>
        <dbReference type="EMBL" id="PZG32459.1"/>
    </source>
</evidence>
<evidence type="ECO:0000313" key="10">
    <source>
        <dbReference type="Proteomes" id="UP000248544"/>
    </source>
</evidence>
<evidence type="ECO:0000256" key="5">
    <source>
        <dbReference type="PROSITE-ProRule" id="PRU00339"/>
    </source>
</evidence>
<comment type="caution">
    <text evidence="9">The sequence shown here is derived from an EMBL/GenBank/DDBJ whole genome shotgun (WGS) entry which is preliminary data.</text>
</comment>
<evidence type="ECO:0000256" key="4">
    <source>
        <dbReference type="ARBA" id="ARBA00023163"/>
    </source>
</evidence>
<dbReference type="PANTHER" id="PTHR35807">
    <property type="entry name" value="TRANSCRIPTIONAL REGULATOR REDD-RELATED"/>
    <property type="match status" value="1"/>
</dbReference>
<evidence type="ECO:0000256" key="7">
    <source>
        <dbReference type="SAM" id="MobiDB-lite"/>
    </source>
</evidence>
<dbReference type="Gene3D" id="1.25.40.10">
    <property type="entry name" value="Tetratricopeptide repeat domain"/>
    <property type="match status" value="4"/>
</dbReference>
<feature type="DNA-binding region" description="OmpR/PhoB-type" evidence="6">
    <location>
        <begin position="1"/>
        <end position="90"/>
    </location>
</feature>
<feature type="domain" description="OmpR/PhoB-type" evidence="8">
    <location>
        <begin position="1"/>
        <end position="90"/>
    </location>
</feature>
<proteinExistence type="inferred from homology"/>
<evidence type="ECO:0000256" key="6">
    <source>
        <dbReference type="PROSITE-ProRule" id="PRU01091"/>
    </source>
</evidence>
<dbReference type="InterPro" id="IPR027417">
    <property type="entry name" value="P-loop_NTPase"/>
</dbReference>
<dbReference type="Pfam" id="PF13424">
    <property type="entry name" value="TPR_12"/>
    <property type="match status" value="3"/>
</dbReference>
<dbReference type="SMART" id="SM00862">
    <property type="entry name" value="Trans_reg_C"/>
    <property type="match status" value="1"/>
</dbReference>
<dbReference type="GO" id="GO:0006355">
    <property type="term" value="P:regulation of DNA-templated transcription"/>
    <property type="evidence" value="ECO:0007669"/>
    <property type="project" value="InterPro"/>
</dbReference>
<dbReference type="Gene3D" id="1.10.10.10">
    <property type="entry name" value="Winged helix-like DNA-binding domain superfamily/Winged helix DNA-binding domain"/>
    <property type="match status" value="2"/>
</dbReference>